<sequence>MQPLPRASPCVDSARDKLEEDMNGPSLLAFVVPSAEGGQSSSTLAHEPVFEQPGRNFFVTALKNLLASPYFSSFAVA</sequence>
<dbReference type="Proteomes" id="UP000006015">
    <property type="component" value="Unassembled WGS sequence"/>
</dbReference>
<comment type="caution">
    <text evidence="1">The sequence shown here is derived from an EMBL/GenBank/DDBJ whole genome shotgun (WGS) entry which is preliminary data.</text>
</comment>
<proteinExistence type="predicted"/>
<keyword evidence="2" id="KW-1185">Reference proteome</keyword>
<evidence type="ECO:0000313" key="2">
    <source>
        <dbReference type="Proteomes" id="UP000006015"/>
    </source>
</evidence>
<reference evidence="1 2" key="1">
    <citation type="submission" date="2010-04" db="EMBL/GenBank/DDBJ databases">
        <authorList>
            <person name="Weinstock G."/>
            <person name="Sodergren E."/>
            <person name="Clifton S."/>
            <person name="Fulton L."/>
            <person name="Fulton B."/>
            <person name="Courtney L."/>
            <person name="Fronick C."/>
            <person name="Harrison M."/>
            <person name="Strong C."/>
            <person name="Farmer C."/>
            <person name="Delahaunty K."/>
            <person name="Markovic C."/>
            <person name="Hall O."/>
            <person name="Minx P."/>
            <person name="Tomlinson C."/>
            <person name="Mitreva M."/>
            <person name="Hou S."/>
            <person name="Wollam A."/>
            <person name="Pepin K.H."/>
            <person name="Johnson M."/>
            <person name="Bhonagiri V."/>
            <person name="Zhang X."/>
            <person name="Suruliraj S."/>
            <person name="Warren W."/>
            <person name="Chinwalla A."/>
            <person name="Mardis E.R."/>
            <person name="Wilson R.K."/>
        </authorList>
    </citation>
    <scope>NUCLEOTIDE SEQUENCE [LARGE SCALE GENOMIC DNA]</scope>
    <source>
        <strain evidence="1 2">DSM 20306</strain>
    </source>
</reference>
<name>A0ABP2IMD7_CORAM</name>
<organism evidence="1 2">
    <name type="scientific">Corynebacterium ammoniagenes DSM 20306</name>
    <dbReference type="NCBI Taxonomy" id="649754"/>
    <lineage>
        <taxon>Bacteria</taxon>
        <taxon>Bacillati</taxon>
        <taxon>Actinomycetota</taxon>
        <taxon>Actinomycetes</taxon>
        <taxon>Mycobacteriales</taxon>
        <taxon>Corynebacteriaceae</taxon>
        <taxon>Corynebacterium</taxon>
    </lineage>
</organism>
<protein>
    <submittedName>
        <fullName evidence="1">Uncharacterized protein</fullName>
    </submittedName>
</protein>
<dbReference type="EMBL" id="ADNS01000002">
    <property type="protein sequence ID" value="EFG82284.1"/>
    <property type="molecule type" value="Genomic_DNA"/>
</dbReference>
<gene>
    <name evidence="1" type="ORF">HMPREF0281_00314</name>
</gene>
<accession>A0ABP2IMD7</accession>
<evidence type="ECO:0000313" key="1">
    <source>
        <dbReference type="EMBL" id="EFG82284.1"/>
    </source>
</evidence>